<dbReference type="AlphaFoldDB" id="A0A921P0E8"/>
<dbReference type="SUPFAM" id="SSF51735">
    <property type="entry name" value="NAD(P)-binding Rossmann-fold domains"/>
    <property type="match status" value="1"/>
</dbReference>
<proteinExistence type="predicted"/>
<dbReference type="Gene3D" id="3.40.50.720">
    <property type="entry name" value="NAD(P)-binding Rossmann-like Domain"/>
    <property type="match status" value="2"/>
</dbReference>
<reference evidence="1" key="1">
    <citation type="submission" date="2017-10" db="EMBL/GenBank/DDBJ databases">
        <title>Whole genome sequencing of members of genus Pseudoxanthomonas.</title>
        <authorList>
            <person name="Kumar S."/>
            <person name="Bansal K."/>
            <person name="Kaur A."/>
            <person name="Patil P."/>
            <person name="Sharma S."/>
            <person name="Patil P.B."/>
        </authorList>
    </citation>
    <scope>NUCLEOTIDE SEQUENCE</scope>
    <source>
        <strain evidence="1">DSM 22914</strain>
    </source>
</reference>
<dbReference type="OrthoDB" id="5565437at2"/>
<dbReference type="Proteomes" id="UP000717981">
    <property type="component" value="Unassembled WGS sequence"/>
</dbReference>
<sequence length="281" mass="29669">MPVLVIGATSQIGHFLLPRLVAGGHRVLALSRQPRPAVAGVQWLQGSLPGPLPDLPPLGAVASFAPLDVLADWLSGQQSAPARRIVATSSMSVLTKRDSEVPAERELIARLAAGEAGLARECRRPGIARTGLRPTLIYGAGLDRSLTPIARRAARPRLFPLPAGRGLRQPVHADDIAQAVMACLQSDVAVGRTLCMGGGERLPAAEMFARVRESLPFATVPVHLGRPLMRLVAALLPATRGPVSRLDADLIVDNSEFTGVLGITPRPFRVDASMWGMGGEG</sequence>
<evidence type="ECO:0008006" key="3">
    <source>
        <dbReference type="Google" id="ProtNLM"/>
    </source>
</evidence>
<dbReference type="EMBL" id="PDWK01000036">
    <property type="protein sequence ID" value="KAF1688794.1"/>
    <property type="molecule type" value="Genomic_DNA"/>
</dbReference>
<protein>
    <recommendedName>
        <fullName evidence="3">Nucleoside-diphosphate-sugar epimerase</fullName>
    </recommendedName>
</protein>
<evidence type="ECO:0000313" key="1">
    <source>
        <dbReference type="EMBL" id="KAF1688794.1"/>
    </source>
</evidence>
<name>A0A921P0E8_9GAMM</name>
<comment type="caution">
    <text evidence="1">The sequence shown here is derived from an EMBL/GenBank/DDBJ whole genome shotgun (WGS) entry which is preliminary data.</text>
</comment>
<dbReference type="RefSeq" id="WP_162124598.1">
    <property type="nucleotide sequence ID" value="NZ_PDWK01000036.1"/>
</dbReference>
<accession>A0A921P0E8</accession>
<keyword evidence="2" id="KW-1185">Reference proteome</keyword>
<organism evidence="1 2">
    <name type="scientific">Pseudoxanthomonas taiwanensis</name>
    <dbReference type="NCBI Taxonomy" id="176598"/>
    <lineage>
        <taxon>Bacteria</taxon>
        <taxon>Pseudomonadati</taxon>
        <taxon>Pseudomonadota</taxon>
        <taxon>Gammaproteobacteria</taxon>
        <taxon>Lysobacterales</taxon>
        <taxon>Lysobacteraceae</taxon>
        <taxon>Pseudoxanthomonas</taxon>
    </lineage>
</organism>
<evidence type="ECO:0000313" key="2">
    <source>
        <dbReference type="Proteomes" id="UP000717981"/>
    </source>
</evidence>
<gene>
    <name evidence="1" type="ORF">CR938_08485</name>
</gene>
<dbReference type="InterPro" id="IPR036291">
    <property type="entry name" value="NAD(P)-bd_dom_sf"/>
</dbReference>